<dbReference type="EMBL" id="DTAB01000298">
    <property type="protein sequence ID" value="HGN85556.1"/>
    <property type="molecule type" value="Genomic_DNA"/>
</dbReference>
<name>A0A7V4AMH0_9DEIN</name>
<keyword evidence="1" id="KW-0732">Signal</keyword>
<evidence type="ECO:0000256" key="1">
    <source>
        <dbReference type="SAM" id="SignalP"/>
    </source>
</evidence>
<organism evidence="3">
    <name type="scientific">Thermus tengchongensis</name>
    <dbReference type="NCBI Taxonomy" id="1214928"/>
    <lineage>
        <taxon>Bacteria</taxon>
        <taxon>Thermotogati</taxon>
        <taxon>Deinococcota</taxon>
        <taxon>Deinococci</taxon>
        <taxon>Thermales</taxon>
        <taxon>Thermaceae</taxon>
        <taxon>Thermus</taxon>
    </lineage>
</organism>
<reference evidence="3" key="1">
    <citation type="journal article" date="2020" name="mSystems">
        <title>Genome- and Community-Level Interaction Insights into Carbon Utilization and Element Cycling Functions of Hydrothermarchaeota in Hydrothermal Sediment.</title>
        <authorList>
            <person name="Zhou Z."/>
            <person name="Liu Y."/>
            <person name="Xu W."/>
            <person name="Pan J."/>
            <person name="Luo Z.H."/>
            <person name="Li M."/>
        </authorList>
    </citation>
    <scope>NUCLEOTIDE SEQUENCE [LARGE SCALE GENOMIC DNA]</scope>
    <source>
        <strain evidence="3">SpSt-611</strain>
        <strain evidence="2">SpSt-679</strain>
    </source>
</reference>
<feature type="chain" id="PRO_5036213238" description="DUF1573 domain-containing protein" evidence="1">
    <location>
        <begin position="19"/>
        <end position="268"/>
    </location>
</feature>
<feature type="signal peptide" evidence="1">
    <location>
        <begin position="1"/>
        <end position="18"/>
    </location>
</feature>
<dbReference type="EMBL" id="DTCX01000093">
    <property type="protein sequence ID" value="HGL49299.1"/>
    <property type="molecule type" value="Genomic_DNA"/>
</dbReference>
<dbReference type="AlphaFoldDB" id="A0A7V4AMH0"/>
<sequence>MRRLLRFLVWFSALTLLAAVAQKGPTNQAGMVGLNLTLTGCTLSGDTLRCTVEVSNPQTKAISVNITPASVVALTASGWLYQGQVSTNSLRLGPGGKTTLTLTFRGVNNPSGLFAMIQVGEARFLGVVVPGAPRMAAQDGYCFYAWERLVCHLNVRNDTDTDLTLRLNPIASFVISELGATYTGTAVVLGEKHFSDREAVDVTIPARTTTRLGVVFAEAHISNQQGYLLQKMQLVRFQVSGGYFELRDVPVKYCGQNADSPCYSWQPF</sequence>
<evidence type="ECO:0000313" key="3">
    <source>
        <dbReference type="EMBL" id="HGN85556.1"/>
    </source>
</evidence>
<evidence type="ECO:0000313" key="2">
    <source>
        <dbReference type="EMBL" id="HGL49299.1"/>
    </source>
</evidence>
<gene>
    <name evidence="3" type="ORF">ENT80_05235</name>
    <name evidence="2" type="ORF">ENU54_01620</name>
</gene>
<evidence type="ECO:0008006" key="4">
    <source>
        <dbReference type="Google" id="ProtNLM"/>
    </source>
</evidence>
<comment type="caution">
    <text evidence="3">The sequence shown here is derived from an EMBL/GenBank/DDBJ whole genome shotgun (WGS) entry which is preliminary data.</text>
</comment>
<accession>A0A7V4AMH0</accession>
<proteinExistence type="predicted"/>
<protein>
    <recommendedName>
        <fullName evidence="4">DUF1573 domain-containing protein</fullName>
    </recommendedName>
</protein>